<keyword evidence="4" id="KW-0964">Secreted</keyword>
<dbReference type="Pfam" id="PF00395">
    <property type="entry name" value="SLH"/>
    <property type="match status" value="3"/>
</dbReference>
<dbReference type="PRINTS" id="PR00723">
    <property type="entry name" value="SUBTILISIN"/>
</dbReference>
<dbReference type="InterPro" id="IPR036852">
    <property type="entry name" value="Peptidase_S8/S53_dom_sf"/>
</dbReference>
<reference evidence="14 15" key="1">
    <citation type="submission" date="2024-02" db="EMBL/GenBank/DDBJ databases">
        <title>Seven novel Bacillus-like species.</title>
        <authorList>
            <person name="Liu G."/>
        </authorList>
    </citation>
    <scope>NUCLEOTIDE SEQUENCE [LARGE SCALE GENOMIC DNA]</scope>
    <source>
        <strain evidence="14 15">FJAT-52991</strain>
    </source>
</reference>
<dbReference type="PANTHER" id="PTHR43806:SF11">
    <property type="entry name" value="CEREVISIN-RELATED"/>
    <property type="match status" value="1"/>
</dbReference>
<comment type="cofactor">
    <cofactor evidence="1">
        <name>Ca(2+)</name>
        <dbReference type="ChEBI" id="CHEBI:29108"/>
    </cofactor>
</comment>
<evidence type="ECO:0000256" key="3">
    <source>
        <dbReference type="ARBA" id="ARBA00011073"/>
    </source>
</evidence>
<proteinExistence type="inferred from homology"/>
<feature type="domain" description="SLH" evidence="13">
    <location>
        <begin position="587"/>
        <end position="643"/>
    </location>
</feature>
<keyword evidence="10" id="KW-0106">Calcium</keyword>
<evidence type="ECO:0000256" key="5">
    <source>
        <dbReference type="ARBA" id="ARBA00022670"/>
    </source>
</evidence>
<dbReference type="Pfam" id="PF00082">
    <property type="entry name" value="Peptidase_S8"/>
    <property type="match status" value="1"/>
</dbReference>
<dbReference type="PROSITE" id="PS51892">
    <property type="entry name" value="SUBTILASE"/>
    <property type="match status" value="1"/>
</dbReference>
<feature type="domain" description="SLH" evidence="13">
    <location>
        <begin position="464"/>
        <end position="522"/>
    </location>
</feature>
<evidence type="ECO:0000256" key="6">
    <source>
        <dbReference type="ARBA" id="ARBA00022723"/>
    </source>
</evidence>
<accession>A0ABZ2N5C7</accession>
<organism evidence="14 15">
    <name type="scientific">Bacillus kandeliae</name>
    <dbReference type="NCBI Taxonomy" id="3129297"/>
    <lineage>
        <taxon>Bacteria</taxon>
        <taxon>Bacillati</taxon>
        <taxon>Bacillota</taxon>
        <taxon>Bacilli</taxon>
        <taxon>Bacillales</taxon>
        <taxon>Bacillaceae</taxon>
        <taxon>Bacillus</taxon>
    </lineage>
</organism>
<dbReference type="InterPro" id="IPR050131">
    <property type="entry name" value="Peptidase_S8_subtilisin-like"/>
</dbReference>
<evidence type="ECO:0000259" key="13">
    <source>
        <dbReference type="PROSITE" id="PS51272"/>
    </source>
</evidence>
<protein>
    <submittedName>
        <fullName evidence="14">S8 family serine peptidase</fullName>
    </submittedName>
</protein>
<evidence type="ECO:0000256" key="9">
    <source>
        <dbReference type="ARBA" id="ARBA00022825"/>
    </source>
</evidence>
<dbReference type="SUPFAM" id="SSF52743">
    <property type="entry name" value="Subtilisin-like"/>
    <property type="match status" value="1"/>
</dbReference>
<dbReference type="PROSITE" id="PS00137">
    <property type="entry name" value="SUBTILASE_HIS"/>
    <property type="match status" value="1"/>
</dbReference>
<dbReference type="PROSITE" id="PS00136">
    <property type="entry name" value="SUBTILASE_ASP"/>
    <property type="match status" value="1"/>
</dbReference>
<evidence type="ECO:0000256" key="4">
    <source>
        <dbReference type="ARBA" id="ARBA00022525"/>
    </source>
</evidence>
<evidence type="ECO:0000256" key="10">
    <source>
        <dbReference type="ARBA" id="ARBA00022837"/>
    </source>
</evidence>
<feature type="active site" description="Charge relay system" evidence="11">
    <location>
        <position position="326"/>
    </location>
</feature>
<evidence type="ECO:0000256" key="12">
    <source>
        <dbReference type="RuleBase" id="RU003355"/>
    </source>
</evidence>
<dbReference type="Gene3D" id="3.40.50.200">
    <property type="entry name" value="Peptidase S8/S53 domain"/>
    <property type="match status" value="1"/>
</dbReference>
<feature type="active site" description="Charge relay system" evidence="11">
    <location>
        <position position="126"/>
    </location>
</feature>
<evidence type="ECO:0000256" key="7">
    <source>
        <dbReference type="ARBA" id="ARBA00022729"/>
    </source>
</evidence>
<dbReference type="InterPro" id="IPR000209">
    <property type="entry name" value="Peptidase_S8/S53_dom"/>
</dbReference>
<gene>
    <name evidence="14" type="ORF">WDJ61_17105</name>
</gene>
<keyword evidence="15" id="KW-1185">Reference proteome</keyword>
<comment type="subcellular location">
    <subcellularLocation>
        <location evidence="2">Secreted</location>
    </subcellularLocation>
</comment>
<keyword evidence="9 11" id="KW-0720">Serine protease</keyword>
<dbReference type="PROSITE" id="PS51272">
    <property type="entry name" value="SLH"/>
    <property type="match status" value="3"/>
</dbReference>
<dbReference type="CDD" id="cd07477">
    <property type="entry name" value="Peptidases_S8_Subtilisin_subset"/>
    <property type="match status" value="1"/>
</dbReference>
<dbReference type="InterPro" id="IPR023828">
    <property type="entry name" value="Peptidase_S8_Ser-AS"/>
</dbReference>
<dbReference type="InterPro" id="IPR001119">
    <property type="entry name" value="SLH_dom"/>
</dbReference>
<dbReference type="PROSITE" id="PS00138">
    <property type="entry name" value="SUBTILASE_SER"/>
    <property type="match status" value="1"/>
</dbReference>
<dbReference type="InterPro" id="IPR023827">
    <property type="entry name" value="Peptidase_S8_Asp-AS"/>
</dbReference>
<evidence type="ECO:0000313" key="15">
    <source>
        <dbReference type="Proteomes" id="UP001387364"/>
    </source>
</evidence>
<keyword evidence="6" id="KW-0479">Metal-binding</keyword>
<dbReference type="EMBL" id="CP147404">
    <property type="protein sequence ID" value="WXB92921.1"/>
    <property type="molecule type" value="Genomic_DNA"/>
</dbReference>
<keyword evidence="8 11" id="KW-0378">Hydrolase</keyword>
<keyword evidence="5 11" id="KW-0645">Protease</keyword>
<evidence type="ECO:0000256" key="2">
    <source>
        <dbReference type="ARBA" id="ARBA00004613"/>
    </source>
</evidence>
<feature type="active site" description="Charge relay system" evidence="11">
    <location>
        <position position="163"/>
    </location>
</feature>
<dbReference type="PANTHER" id="PTHR43806">
    <property type="entry name" value="PEPTIDASE S8"/>
    <property type="match status" value="1"/>
</dbReference>
<keyword evidence="7" id="KW-0732">Signal</keyword>
<dbReference type="InterPro" id="IPR034202">
    <property type="entry name" value="Subtilisin_Carlsberg-like"/>
</dbReference>
<evidence type="ECO:0000256" key="8">
    <source>
        <dbReference type="ARBA" id="ARBA00022801"/>
    </source>
</evidence>
<evidence type="ECO:0000256" key="11">
    <source>
        <dbReference type="PROSITE-ProRule" id="PRU01240"/>
    </source>
</evidence>
<dbReference type="Proteomes" id="UP001387364">
    <property type="component" value="Chromosome"/>
</dbReference>
<comment type="similarity">
    <text evidence="3 11 12">Belongs to the peptidase S8 family.</text>
</comment>
<name>A0ABZ2N5C7_9BACI</name>
<evidence type="ECO:0000256" key="1">
    <source>
        <dbReference type="ARBA" id="ARBA00001913"/>
    </source>
</evidence>
<dbReference type="InterPro" id="IPR015500">
    <property type="entry name" value="Peptidase_S8_subtilisin-rel"/>
</dbReference>
<evidence type="ECO:0000313" key="14">
    <source>
        <dbReference type="EMBL" id="WXB92921.1"/>
    </source>
</evidence>
<sequence length="643" mass="70067">MRQTKYLLLFFVALFFFSISPSISKANTTEAKGAIVFFHDEVNHALLEENTEGINFIFDELPAAAVDVTDEQKKLLASHPEIQMIQYDEPVEKSGQVVPWGYKMVGADKRVPSTLSGKGVKIGIIDSGIDTKHPDLQVAGGACMMKILDVRGCSNSYNDDAGHGTHVAGVIGAKNNNVGVVGVAPQAQLYSIKVLDKNGLGTISTVMAGIEWGIKHDMDVLNISITSPDYNEALERMVKQAYDSGLIIVAAAGNEGPPWSGEQSSVQYPAKFNEVIAVSSIDEKKQYGELSSIGSEVELAAPGENIYSTVPSSFNASGYDVMSGTSMATPYVTGLVALYKEKYPEMTNRQIRTLLQKNAIDLGARGRDSYYGYGLAQMDKKPSSEEVIVPYTTDGQGKITLDTSQLVNKYKSFNIYRSGKLIAKNVTDPTVVDYATKGSIQYRFYPATAPTSGIDFVNLQVNNAGPVFKDLSLSQWYNRYMMYLYHQKILQGYPDNTIRPTKLLTRGEAAILIGRAIDVDTSKPPTTFKDAKAGVSAPYIEALATQNIVSGYPDGTFRPNEQVTRSQMAILIAKAYEIAPETSSSFKDINSNVTGSEYINALAAQNIVSGYPDGTFRPYGTIDRASFSVFLAKADNEDLRITK</sequence>
<dbReference type="InterPro" id="IPR022398">
    <property type="entry name" value="Peptidase_S8_His-AS"/>
</dbReference>
<feature type="domain" description="SLH" evidence="13">
    <location>
        <begin position="523"/>
        <end position="586"/>
    </location>
</feature>
<dbReference type="RefSeq" id="WP_338751929.1">
    <property type="nucleotide sequence ID" value="NZ_CP147404.1"/>
</dbReference>